<dbReference type="CDD" id="cd03801">
    <property type="entry name" value="GT4_PimA-like"/>
    <property type="match status" value="1"/>
</dbReference>
<organism evidence="3 4">
    <name type="scientific">Candidatus Electrothrix aarhusensis</name>
    <dbReference type="NCBI Taxonomy" id="1859131"/>
    <lineage>
        <taxon>Bacteria</taxon>
        <taxon>Pseudomonadati</taxon>
        <taxon>Thermodesulfobacteriota</taxon>
        <taxon>Desulfobulbia</taxon>
        <taxon>Desulfobulbales</taxon>
        <taxon>Desulfobulbaceae</taxon>
        <taxon>Candidatus Electrothrix</taxon>
    </lineage>
</organism>
<dbReference type="PANTHER" id="PTHR12526">
    <property type="entry name" value="GLYCOSYLTRANSFERASE"/>
    <property type="match status" value="1"/>
</dbReference>
<keyword evidence="2 3" id="KW-0808">Transferase</keyword>
<dbReference type="PANTHER" id="PTHR12526:SF510">
    <property type="entry name" value="D-INOSITOL 3-PHOSPHATE GLYCOSYLTRANSFERASE"/>
    <property type="match status" value="1"/>
</dbReference>
<evidence type="ECO:0000256" key="2">
    <source>
        <dbReference type="ARBA" id="ARBA00022679"/>
    </source>
</evidence>
<dbReference type="EMBL" id="MTKO01000052">
    <property type="protein sequence ID" value="RWX46768.1"/>
    <property type="molecule type" value="Genomic_DNA"/>
</dbReference>
<dbReference type="AlphaFoldDB" id="A0A444J0U4"/>
<dbReference type="GO" id="GO:0016757">
    <property type="term" value="F:glycosyltransferase activity"/>
    <property type="evidence" value="ECO:0007669"/>
    <property type="project" value="UniProtKB-KW"/>
</dbReference>
<dbReference type="Gene3D" id="3.40.50.2000">
    <property type="entry name" value="Glycogen Phosphorylase B"/>
    <property type="match status" value="2"/>
</dbReference>
<reference evidence="3 4" key="1">
    <citation type="submission" date="2017-01" db="EMBL/GenBank/DDBJ databases">
        <title>The cable genome- insights into the physiology and evolution of filamentous bacteria capable of sulfide oxidation via long distance electron transfer.</title>
        <authorList>
            <person name="Schreiber L."/>
            <person name="Bjerg J.T."/>
            <person name="Boggild A."/>
            <person name="Van De Vossenberg J."/>
            <person name="Meysman F."/>
            <person name="Nielsen L.P."/>
            <person name="Schramm A."/>
            <person name="Kjeldsen K.U."/>
        </authorList>
    </citation>
    <scope>NUCLEOTIDE SEQUENCE [LARGE SCALE GENOMIC DNA]</scope>
    <source>
        <strain evidence="3">MCF</strain>
    </source>
</reference>
<evidence type="ECO:0000313" key="3">
    <source>
        <dbReference type="EMBL" id="RWX46768.1"/>
    </source>
</evidence>
<keyword evidence="4" id="KW-1185">Reference proteome</keyword>
<dbReference type="Pfam" id="PF13692">
    <property type="entry name" value="Glyco_trans_1_4"/>
    <property type="match status" value="1"/>
</dbReference>
<protein>
    <submittedName>
        <fullName evidence="3">Glycosyltransferase involved in cell wall bisynthesis</fullName>
    </submittedName>
</protein>
<proteinExistence type="predicted"/>
<comment type="caution">
    <text evidence="3">The sequence shown here is derived from an EMBL/GenBank/DDBJ whole genome shotgun (WGS) entry which is preliminary data.</text>
</comment>
<dbReference type="Proteomes" id="UP000287853">
    <property type="component" value="Unassembled WGS sequence"/>
</dbReference>
<gene>
    <name evidence="3" type="ORF">H206_01825</name>
</gene>
<dbReference type="SUPFAM" id="SSF53756">
    <property type="entry name" value="UDP-Glycosyltransferase/glycogen phosphorylase"/>
    <property type="match status" value="1"/>
</dbReference>
<evidence type="ECO:0000313" key="4">
    <source>
        <dbReference type="Proteomes" id="UP000287853"/>
    </source>
</evidence>
<name>A0A444J0U4_9BACT</name>
<sequence length="368" mass="41826">MRIVYLYLPGRTARIPDLQAGAIPTEFFYGAPELEARGHEVEYIDVHDIPAVNKLRIAAELLFKRRYLPAKVYFPVLLGVKKILPALSGADVVVATAPGIAFSLAIWQWLGVAKIPRAFIAIHCGLFNYPQQGIRRWLSRRLLRQMHTQLFGVGELEAMRKCFQIPSERIQVNCFGVDECFWTPEKTESQDGYILAVGNDSRRDYELLIQSAYHIDRKIKLLTKRELPSNLPDNVEVLHGSWHTREVSDEDLRDLYRRAFCVAVPLTDSIQPSGQSVTLQAMACGTPVILTRTQGLWDNRELQHGKNILFTEAGKVQEFADTAMMLSRDVEMQKKLSKAGREYIMQHGRIGQFADRLETVCRKVAADE</sequence>
<evidence type="ECO:0000256" key="1">
    <source>
        <dbReference type="ARBA" id="ARBA00022676"/>
    </source>
</evidence>
<keyword evidence="1" id="KW-0328">Glycosyltransferase</keyword>
<accession>A0A444J0U4</accession>